<evidence type="ECO:0000313" key="4">
    <source>
        <dbReference type="Proteomes" id="UP000469159"/>
    </source>
</evidence>
<evidence type="ECO:0000256" key="2">
    <source>
        <dbReference type="SAM" id="SignalP"/>
    </source>
</evidence>
<feature type="chain" id="PRO_5026135426" description="Porin" evidence="2">
    <location>
        <begin position="25"/>
        <end position="458"/>
    </location>
</feature>
<name>A0A6I4USC1_9SPHN</name>
<dbReference type="InterPro" id="IPR010870">
    <property type="entry name" value="Porin_O/P"/>
</dbReference>
<keyword evidence="1" id="KW-0175">Coiled coil</keyword>
<dbReference type="RefSeq" id="WP_160745253.1">
    <property type="nucleotide sequence ID" value="NZ_WTYK01000001.1"/>
</dbReference>
<protein>
    <recommendedName>
        <fullName evidence="5">Porin</fullName>
    </recommendedName>
</protein>
<dbReference type="Proteomes" id="UP000469159">
    <property type="component" value="Unassembled WGS sequence"/>
</dbReference>
<feature type="coiled-coil region" evidence="1">
    <location>
        <begin position="29"/>
        <end position="70"/>
    </location>
</feature>
<dbReference type="InterPro" id="IPR023614">
    <property type="entry name" value="Porin_dom_sf"/>
</dbReference>
<sequence length="458" mass="48943">MTSISRISVLAMAAACGWAMPAQAQDADAAAIQQELAAMRADMARMAARMESLQSQLTEAQAKAAAAEAAAAGAVTVAEATKAEQSKTEVSWKGAPEISGEGGWSFKPRGRLQFDAGFIDAPESIGRPDGFGSEVRRARLGVEGDIPGGFGYKFEMDFAGGGAEIVDAILTYEDDGLTVSAGQHNPFQSLEELTSSRFTSFIERAAFTDAFGFERRVGLSAQYGAGDFLAQAGVFTDHVDSLPNKSFSVDGRAVYMPKLGSTQLHFGGSAHYSELNDAANSIRYRQRPLVHFTSHRFIDTGGFDATTETGYGLEAAAIEGPFHFAAEGFWQNVDRPIGDDPTFFGGYAEAGFFLTGGDTRGYKGGVFDRVKPANPVGEGGIGAIQVNLRYDFLDLTDAGIVGGTQNGYALSLVWTPTDYTRFLLNYARMDYDDALYPANGTDRDYAVDVLGARAQVDF</sequence>
<dbReference type="SUPFAM" id="SSF56935">
    <property type="entry name" value="Porins"/>
    <property type="match status" value="1"/>
</dbReference>
<comment type="caution">
    <text evidence="3">The sequence shown here is derived from an EMBL/GenBank/DDBJ whole genome shotgun (WGS) entry which is preliminary data.</text>
</comment>
<dbReference type="Pfam" id="PF07396">
    <property type="entry name" value="Porin_O_P"/>
    <property type="match status" value="1"/>
</dbReference>
<dbReference type="EMBL" id="WTYK01000001">
    <property type="protein sequence ID" value="MXP40417.1"/>
    <property type="molecule type" value="Genomic_DNA"/>
</dbReference>
<evidence type="ECO:0008006" key="5">
    <source>
        <dbReference type="Google" id="ProtNLM"/>
    </source>
</evidence>
<proteinExistence type="predicted"/>
<organism evidence="3 4">
    <name type="scientific">Croceibacterium soli</name>
    <dbReference type="NCBI Taxonomy" id="1739690"/>
    <lineage>
        <taxon>Bacteria</taxon>
        <taxon>Pseudomonadati</taxon>
        <taxon>Pseudomonadota</taxon>
        <taxon>Alphaproteobacteria</taxon>
        <taxon>Sphingomonadales</taxon>
        <taxon>Erythrobacteraceae</taxon>
        <taxon>Croceibacterium</taxon>
    </lineage>
</organism>
<evidence type="ECO:0000256" key="1">
    <source>
        <dbReference type="SAM" id="Coils"/>
    </source>
</evidence>
<reference evidence="3 4" key="1">
    <citation type="submission" date="2019-12" db="EMBL/GenBank/DDBJ databases">
        <title>Genomic-based taxomic classification of the family Erythrobacteraceae.</title>
        <authorList>
            <person name="Xu L."/>
        </authorList>
    </citation>
    <scope>NUCLEOTIDE SEQUENCE [LARGE SCALE GENOMIC DNA]</scope>
    <source>
        <strain evidence="3 4">MCCC 1K02066</strain>
    </source>
</reference>
<feature type="signal peptide" evidence="2">
    <location>
        <begin position="1"/>
        <end position="24"/>
    </location>
</feature>
<dbReference type="Gene3D" id="2.40.160.10">
    <property type="entry name" value="Porin"/>
    <property type="match status" value="1"/>
</dbReference>
<keyword evidence="4" id="KW-1185">Reference proteome</keyword>
<accession>A0A6I4USC1</accession>
<dbReference type="AlphaFoldDB" id="A0A6I4USC1"/>
<dbReference type="OrthoDB" id="9807854at2"/>
<keyword evidence="2" id="KW-0732">Signal</keyword>
<evidence type="ECO:0000313" key="3">
    <source>
        <dbReference type="EMBL" id="MXP40417.1"/>
    </source>
</evidence>
<gene>
    <name evidence="3" type="ORF">GRI75_01995</name>
</gene>